<protein>
    <submittedName>
        <fullName evidence="3">PEP-CTERM system TPR-repeat protein PrsT</fullName>
    </submittedName>
</protein>
<evidence type="ECO:0000256" key="1">
    <source>
        <dbReference type="PROSITE-ProRule" id="PRU00339"/>
    </source>
</evidence>
<feature type="repeat" description="TPR" evidence="1">
    <location>
        <begin position="123"/>
        <end position="156"/>
    </location>
</feature>
<dbReference type="SMART" id="SM00028">
    <property type="entry name" value="TPR"/>
    <property type="match status" value="17"/>
</dbReference>
<dbReference type="RefSeq" id="WP_191153825.1">
    <property type="nucleotide sequence ID" value="NZ_JACWUN010000002.1"/>
</dbReference>
<accession>A0A8J6QWV8</accession>
<dbReference type="Gene3D" id="1.25.40.10">
    <property type="entry name" value="Tetratricopeptide repeat domain"/>
    <property type="match status" value="5"/>
</dbReference>
<dbReference type="Proteomes" id="UP000632828">
    <property type="component" value="Unassembled WGS sequence"/>
</dbReference>
<dbReference type="InterPro" id="IPR011990">
    <property type="entry name" value="TPR-like_helical_dom_sf"/>
</dbReference>
<gene>
    <name evidence="3" type="primary">prsT</name>
    <name evidence="3" type="ORF">ICT70_02610</name>
</gene>
<feature type="repeat" description="TPR" evidence="1">
    <location>
        <begin position="696"/>
        <end position="729"/>
    </location>
</feature>
<keyword evidence="2" id="KW-0732">Signal</keyword>
<dbReference type="AlphaFoldDB" id="A0A8J6QWV8"/>
<dbReference type="EMBL" id="JACWUN010000002">
    <property type="protein sequence ID" value="MBD1399552.1"/>
    <property type="molecule type" value="Genomic_DNA"/>
</dbReference>
<feature type="repeat" description="TPR" evidence="1">
    <location>
        <begin position="191"/>
        <end position="224"/>
    </location>
</feature>
<dbReference type="PANTHER" id="PTHR12558:SF13">
    <property type="entry name" value="CELL DIVISION CYCLE PROTEIN 27 HOMOLOG"/>
    <property type="match status" value="1"/>
</dbReference>
<evidence type="ECO:0000256" key="2">
    <source>
        <dbReference type="SAM" id="SignalP"/>
    </source>
</evidence>
<feature type="signal peptide" evidence="2">
    <location>
        <begin position="1"/>
        <end position="20"/>
    </location>
</feature>
<dbReference type="NCBIfam" id="TIGR02917">
    <property type="entry name" value="PEP_TPR_lipo"/>
    <property type="match status" value="1"/>
</dbReference>
<feature type="repeat" description="TPR" evidence="1">
    <location>
        <begin position="496"/>
        <end position="529"/>
    </location>
</feature>
<feature type="chain" id="PRO_5035219367" evidence="2">
    <location>
        <begin position="21"/>
        <end position="878"/>
    </location>
</feature>
<dbReference type="PROSITE" id="PS51257">
    <property type="entry name" value="PROKAR_LIPOPROTEIN"/>
    <property type="match status" value="1"/>
</dbReference>
<dbReference type="SUPFAM" id="SSF48452">
    <property type="entry name" value="TPR-like"/>
    <property type="match status" value="5"/>
</dbReference>
<evidence type="ECO:0000313" key="4">
    <source>
        <dbReference type="Proteomes" id="UP000632828"/>
    </source>
</evidence>
<feature type="repeat" description="TPR" evidence="1">
    <location>
        <begin position="292"/>
        <end position="325"/>
    </location>
</feature>
<dbReference type="PANTHER" id="PTHR12558">
    <property type="entry name" value="CELL DIVISION CYCLE 16,23,27"/>
    <property type="match status" value="1"/>
</dbReference>
<dbReference type="Pfam" id="PF13432">
    <property type="entry name" value="TPR_16"/>
    <property type="match status" value="4"/>
</dbReference>
<comment type="caution">
    <text evidence="3">The sequence shown here is derived from an EMBL/GenBank/DDBJ whole genome shotgun (WGS) entry which is preliminary data.</text>
</comment>
<dbReference type="GO" id="GO:0042802">
    <property type="term" value="F:identical protein binding"/>
    <property type="evidence" value="ECO:0007669"/>
    <property type="project" value="InterPro"/>
</dbReference>
<keyword evidence="4" id="KW-1185">Reference proteome</keyword>
<proteinExistence type="predicted"/>
<reference evidence="3" key="1">
    <citation type="submission" date="2020-09" db="EMBL/GenBank/DDBJ databases">
        <title>Pelobacter alkaliphilus sp. nov., a novel anaerobic arsenate-reducing bacterium from terrestrial mud volcano.</title>
        <authorList>
            <person name="Khomyakova M.A."/>
            <person name="Merkel A.Y."/>
            <person name="Slobodkin A.I."/>
        </authorList>
    </citation>
    <scope>NUCLEOTIDE SEQUENCE</scope>
    <source>
        <strain evidence="3">M08fum</strain>
    </source>
</reference>
<dbReference type="InterPro" id="IPR019734">
    <property type="entry name" value="TPR_rpt"/>
</dbReference>
<dbReference type="Pfam" id="PF14561">
    <property type="entry name" value="TPR_20"/>
    <property type="match status" value="1"/>
</dbReference>
<evidence type="ECO:0000313" key="3">
    <source>
        <dbReference type="EMBL" id="MBD1399552.1"/>
    </source>
</evidence>
<keyword evidence="1" id="KW-0802">TPR repeat</keyword>
<name>A0A8J6QWV8_9BACT</name>
<dbReference type="Pfam" id="PF14559">
    <property type="entry name" value="TPR_19"/>
    <property type="match status" value="3"/>
</dbReference>
<organism evidence="3 4">
    <name type="scientific">Pelovirga terrestris</name>
    <dbReference type="NCBI Taxonomy" id="2771352"/>
    <lineage>
        <taxon>Bacteria</taxon>
        <taxon>Pseudomonadati</taxon>
        <taxon>Thermodesulfobacteriota</taxon>
        <taxon>Desulfuromonadia</taxon>
        <taxon>Geobacterales</taxon>
        <taxon>Geobacteraceae</taxon>
        <taxon>Pelovirga</taxon>
    </lineage>
</organism>
<dbReference type="InterPro" id="IPR014266">
    <property type="entry name" value="PEP-CTERM_TPR_PrsT"/>
</dbReference>
<dbReference type="PROSITE" id="PS50005">
    <property type="entry name" value="TPR"/>
    <property type="match status" value="5"/>
</dbReference>
<sequence length="878" mass="97333">MKYLLVLFTFSLLMACSSQTPQELVAEGDRLMAEGNVRGAIVLYRNALEKDANDLTARTGLASAYQESGSLDLAEQELQKVLLQNPSSHGILLQLAAIAIDNGDPQKGLAEIERFHSVLSPTAESLTLQGRAYGASGDLVEAENLFNQAVALNSSYAPAHLNLAKTYLQRNDIVRAEQRLRETIALDDRQFEAYFLLAPLVTARGDIENALQLYLDLVAVEPRQHYALYMAGILQLDMGDFAAAEKTVAQLGSTFPDRPEGSRLKGMLHYRQGNYDDARVALEQSLRSEQHPLTFLFLGLSHYSLERYELALNQFQNALDISPEFERARVLVALTLLKQERVDDAITQIQRVVRDNPNNAYARNILGSALLAAGQLDRGMAELEAATNLDPTLVEAHLQRGAVRLSQGELNAGEEDLIRALHMSPELLNSRLMLVTHYLRQKNYPAAIDTLNEGMNDTPQDALLNNYLAAAYFSQNRPQQAIAALQAAIAANPEYLTPYFNLASYYASQSDYDQALQQFLQVIERDGSNLRALLGSAAIYNVQGRNDDLEAAYRRVEATGTEQGFVATAQYRLRQRDQLAALTVVDRGLQLHGNSAPLMEIKGALHQQQGELGAAEAAFAGLASVAPERGNTLLWRHYMSNNQRDKAVELVDDLLRSQSGQEYPYLLAASLHLASGDTDTATNLLQQGISRLQRPSRLQLQLATIFEQLQQVQRAEQLYQRILSSDPTFAPVHVAMGTLAERRGNKGAARDHYQEALSHDRDNVIALNNLAYIMADNFGEDRQALDYAMRAYQLRPNDPRIMDTLGYILVKNDRAQDALNLLQQAHLLLPDIPVVAIHLAQAKMALGDQEEARSLLEQVRDNASAEDAATARRILNQL</sequence>